<gene>
    <name evidence="1" type="ORF">C9J27_02765</name>
</gene>
<accession>A0A2T3KMF8</accession>
<sequence>MLKSPEEEFKKYLDENNKYAYKLSKIIDGEAYNYIKQHKFNIQTTKYDVVDNIKDIFFTVIDIINSCDYDLVEKLKAVTSKFDNTIKSLEIEKISFGSKLRKIPAIGRLLAYGEEDFLVRCRICNKVDLVDICNDLTDAQGSIAKMKKLYESKGKKFKALICDLNLLLLALESSLKESMSDNFFINDGVVENRMTDLERIRFEYLYELHLDIVGFSDFLKMEFIVLCGYLDSFWIEAESTAKKLFSRITNTIDCFNKITLGNIKSRDDLEKTLLPIDTYSSEMNSFIKNIEVLEIRIEDYVDSIEVMISKISSYFSPQQRIATKYKLSGN</sequence>
<comment type="caution">
    <text evidence="1">The sequence shown here is derived from an EMBL/GenBank/DDBJ whole genome shotgun (WGS) entry which is preliminary data.</text>
</comment>
<dbReference type="EMBL" id="PYNF01000002">
    <property type="protein sequence ID" value="PSV00964.1"/>
    <property type="molecule type" value="Genomic_DNA"/>
</dbReference>
<evidence type="ECO:0000313" key="1">
    <source>
        <dbReference type="EMBL" id="PSV00964.1"/>
    </source>
</evidence>
<organism evidence="1 2">
    <name type="scientific">Photobacterium kishitanii</name>
    <dbReference type="NCBI Taxonomy" id="318456"/>
    <lineage>
        <taxon>Bacteria</taxon>
        <taxon>Pseudomonadati</taxon>
        <taxon>Pseudomonadota</taxon>
        <taxon>Gammaproteobacteria</taxon>
        <taxon>Vibrionales</taxon>
        <taxon>Vibrionaceae</taxon>
        <taxon>Photobacterium</taxon>
    </lineage>
</organism>
<protein>
    <submittedName>
        <fullName evidence="1">Uncharacterized protein</fullName>
    </submittedName>
</protein>
<dbReference type="Proteomes" id="UP000241426">
    <property type="component" value="Unassembled WGS sequence"/>
</dbReference>
<proteinExistence type="predicted"/>
<name>A0A2T3KMF8_9GAMM</name>
<dbReference type="RefSeq" id="WP_107288692.1">
    <property type="nucleotide sequence ID" value="NZ_PYNF01000002.1"/>
</dbReference>
<dbReference type="AlphaFoldDB" id="A0A2T3KMF8"/>
<reference evidence="1 2" key="1">
    <citation type="submission" date="2018-01" db="EMBL/GenBank/DDBJ databases">
        <title>Whole genome sequencing of Histamine producing bacteria.</title>
        <authorList>
            <person name="Butler K."/>
        </authorList>
    </citation>
    <scope>NUCLEOTIDE SEQUENCE [LARGE SCALE GENOMIC DNA]</scope>
    <source>
        <strain evidence="1 2">FS-7.2</strain>
    </source>
</reference>
<evidence type="ECO:0000313" key="2">
    <source>
        <dbReference type="Proteomes" id="UP000241426"/>
    </source>
</evidence>